<dbReference type="EMBL" id="RHJS01000002">
    <property type="protein sequence ID" value="RRK34476.1"/>
    <property type="molecule type" value="Genomic_DNA"/>
</dbReference>
<dbReference type="Gene3D" id="3.60.15.10">
    <property type="entry name" value="Ribonuclease Z/Hydroxyacylglutathione hydrolase-like"/>
    <property type="match status" value="1"/>
</dbReference>
<dbReference type="SUPFAM" id="SSF56281">
    <property type="entry name" value="Metallo-hydrolase/oxidoreductase"/>
    <property type="match status" value="1"/>
</dbReference>
<accession>N2APZ2</accession>
<comment type="caution">
    <text evidence="2">The sequence shown here is derived from an EMBL/GenBank/DDBJ whole genome shotgun (WGS) entry which is preliminary data.</text>
</comment>
<protein>
    <recommendedName>
        <fullName evidence="5">MBL fold metallo-hydrolase</fullName>
    </recommendedName>
</protein>
<dbReference type="AlphaFoldDB" id="N2APZ2"/>
<proteinExistence type="predicted"/>
<sequence length="337" mass="38061">MLKRLVINKQEKMKIAVYHIGYSSEGESSIFILYGEDKDIYYSMAIDCYEESQCNITDSILEEWGIAEKKLDMLIWTHPHDDHSAGLVQLVKKYCSAEKTKICTANIFGEAERVSDVCRENIFFLGSLLQRKKAMNRINLHPMHCYPDIMDEIAFLGYGKFDRMVLKCIAPMPNIGGIQGINKTFDGNKICLGCVVKLEGIAGEINLMFAGDVDNMTFEELAYDSDSEISAAYNYIKIPHHGSEKGRKLMELLQKSGDTSEYASTSVNLRNHLPNRKVMSEYGKVVETLICTSDIVDHHYGKGVVYLDFDLEKKTIKTQLYGTAAIINKDKLKNDAA</sequence>
<evidence type="ECO:0000313" key="4">
    <source>
        <dbReference type="Proteomes" id="UP000474104"/>
    </source>
</evidence>
<evidence type="ECO:0000313" key="3">
    <source>
        <dbReference type="Proteomes" id="UP000274920"/>
    </source>
</evidence>
<dbReference type="eggNOG" id="ENOG50337YB">
    <property type="taxonomic scope" value="Bacteria"/>
</dbReference>
<dbReference type="InterPro" id="IPR036866">
    <property type="entry name" value="RibonucZ/Hydroxyglut_hydro"/>
</dbReference>
<evidence type="ECO:0000313" key="2">
    <source>
        <dbReference type="EMBL" id="RRK34476.1"/>
    </source>
</evidence>
<organism evidence="2 3">
    <name type="scientific">Schaedlerella arabinosiphila</name>
    <dbReference type="NCBI Taxonomy" id="2044587"/>
    <lineage>
        <taxon>Bacteria</taxon>
        <taxon>Bacillati</taxon>
        <taxon>Bacillota</taxon>
        <taxon>Clostridia</taxon>
        <taxon>Lachnospirales</taxon>
        <taxon>Lachnospiraceae</taxon>
        <taxon>Schaedlerella</taxon>
    </lineage>
</organism>
<dbReference type="Proteomes" id="UP000274920">
    <property type="component" value="Unassembled WGS sequence"/>
</dbReference>
<dbReference type="PANTHER" id="PTHR30619">
    <property type="entry name" value="DNA INTERNALIZATION/COMPETENCE PROTEIN COMEC/REC2"/>
    <property type="match status" value="1"/>
</dbReference>
<dbReference type="RefSeq" id="WP_004079876.1">
    <property type="nucleotide sequence ID" value="NZ_VIRB01000129.1"/>
</dbReference>
<name>N2APZ2_9FIRM</name>
<dbReference type="OrthoDB" id="9783680at2"/>
<dbReference type="HOGENOM" id="CLU_846492_0_0_9"/>
<evidence type="ECO:0008006" key="5">
    <source>
        <dbReference type="Google" id="ProtNLM"/>
    </source>
</evidence>
<dbReference type="Proteomes" id="UP000474104">
    <property type="component" value="Unassembled WGS sequence"/>
</dbReference>
<dbReference type="InterPro" id="IPR052159">
    <property type="entry name" value="Competence_DNA_uptake"/>
</dbReference>
<reference evidence="1 4" key="2">
    <citation type="submission" date="2019-07" db="EMBL/GenBank/DDBJ databases">
        <title>Draft genome sequences of 15 bacterial species constituting the stable defined intestinal microbiota of the GM15 gnotobiotic mouse model.</title>
        <authorList>
            <person name="Elie C."/>
            <person name="Mathieu A."/>
            <person name="Saliou A."/>
            <person name="Darnaud M."/>
            <person name="Leulier F."/>
            <person name="Tamellini A."/>
        </authorList>
    </citation>
    <scope>NUCLEOTIDE SEQUENCE [LARGE SCALE GENOMIC DNA]</scope>
    <source>
        <strain evidence="4">ASF 502</strain>
        <strain evidence="1">MD300</strain>
    </source>
</reference>
<reference evidence="2" key="1">
    <citation type="submission" date="2018-10" db="EMBL/GenBank/DDBJ databases">
        <title>Schaedlerella arabinophila gen. nov. sp. nov., isolated from the mouse intestinal tract and comparative analysis with the genome of the closely related altered Schaedler flora strain ASF502.</title>
        <authorList>
            <person name="Miyake S."/>
            <person name="Soh M."/>
            <person name="Seedorf H."/>
        </authorList>
    </citation>
    <scope>NUCLEOTIDE SEQUENCE [LARGE SCALE GENOMIC DNA]</scope>
    <source>
        <strain evidence="2">DSM 106076</strain>
    </source>
</reference>
<evidence type="ECO:0000313" key="1">
    <source>
        <dbReference type="EMBL" id="NDO71036.1"/>
    </source>
</evidence>
<keyword evidence="3" id="KW-1185">Reference proteome</keyword>
<gene>
    <name evidence="2" type="ORF">EBB54_26420</name>
    <name evidence="1" type="ORF">FMM80_21230</name>
</gene>
<dbReference type="EMBL" id="VIRB01000129">
    <property type="protein sequence ID" value="NDO71036.1"/>
    <property type="molecule type" value="Genomic_DNA"/>
</dbReference>
<accession>A0A3R8JRJ9</accession>
<dbReference type="STRING" id="2044587.C824_02604"/>
<dbReference type="PANTHER" id="PTHR30619:SF1">
    <property type="entry name" value="RECOMBINATION PROTEIN 2"/>
    <property type="match status" value="1"/>
</dbReference>